<reference evidence="8" key="1">
    <citation type="submission" date="2014-03" db="EMBL/GenBank/DDBJ databases">
        <title>The Genome Sequence of Puccinia striiformis f. sp. tritici PST-78.</title>
        <authorList>
            <consortium name="The Broad Institute Genome Sequencing Platform"/>
            <person name="Cuomo C."/>
            <person name="Hulbert S."/>
            <person name="Chen X."/>
            <person name="Walker B."/>
            <person name="Young S.K."/>
            <person name="Zeng Q."/>
            <person name="Gargeya S."/>
            <person name="Fitzgerald M."/>
            <person name="Haas B."/>
            <person name="Abouelleil A."/>
            <person name="Alvarado L."/>
            <person name="Arachchi H.M."/>
            <person name="Berlin A.M."/>
            <person name="Chapman S.B."/>
            <person name="Goldberg J."/>
            <person name="Griggs A."/>
            <person name="Gujja S."/>
            <person name="Hansen M."/>
            <person name="Howarth C."/>
            <person name="Imamovic A."/>
            <person name="Larimer J."/>
            <person name="McCowan C."/>
            <person name="Montmayeur A."/>
            <person name="Murphy C."/>
            <person name="Neiman D."/>
            <person name="Pearson M."/>
            <person name="Priest M."/>
            <person name="Roberts A."/>
            <person name="Saif S."/>
            <person name="Shea T."/>
            <person name="Sisk P."/>
            <person name="Sykes S."/>
            <person name="Wortman J."/>
            <person name="Nusbaum C."/>
            <person name="Birren B."/>
        </authorList>
    </citation>
    <scope>NUCLEOTIDE SEQUENCE [LARGE SCALE GENOMIC DNA]</scope>
    <source>
        <strain evidence="8">race PST-78</strain>
    </source>
</reference>
<keyword evidence="4" id="KW-0809">Transit peptide</keyword>
<evidence type="ECO:0000313" key="8">
    <source>
        <dbReference type="Proteomes" id="UP000054564"/>
    </source>
</evidence>
<dbReference type="OrthoDB" id="6246201at2759"/>
<accession>A0A0L0VHN7</accession>
<keyword evidence="8" id="KW-1185">Reference proteome</keyword>
<dbReference type="EMBL" id="AJIL01000056">
    <property type="protein sequence ID" value="KNE98479.1"/>
    <property type="molecule type" value="Genomic_DNA"/>
</dbReference>
<proteinExistence type="inferred from homology"/>
<evidence type="ECO:0000256" key="6">
    <source>
        <dbReference type="ARBA" id="ARBA00023136"/>
    </source>
</evidence>
<comment type="caution">
    <text evidence="7">The sequence shown here is derived from an EMBL/GenBank/DDBJ whole genome shotgun (WGS) entry which is preliminary data.</text>
</comment>
<keyword evidence="3" id="KW-0999">Mitochondrion inner membrane</keyword>
<dbReference type="Pfam" id="PF10231">
    <property type="entry name" value="COA8"/>
    <property type="match status" value="1"/>
</dbReference>
<comment type="similarity">
    <text evidence="2">Belongs to the COA8 family.</text>
</comment>
<name>A0A0L0VHN7_9BASI</name>
<comment type="subcellular location">
    <subcellularLocation>
        <location evidence="1">Mitochondrion inner membrane</location>
        <topology evidence="1">Peripheral membrane protein</topology>
        <orientation evidence="1">Matrix side</orientation>
    </subcellularLocation>
</comment>
<dbReference type="GO" id="GO:0005743">
    <property type="term" value="C:mitochondrial inner membrane"/>
    <property type="evidence" value="ECO:0007669"/>
    <property type="project" value="UniProtKB-SubCell"/>
</dbReference>
<evidence type="ECO:0000313" key="7">
    <source>
        <dbReference type="EMBL" id="KNE98479.1"/>
    </source>
</evidence>
<dbReference type="PANTHER" id="PTHR31107:SF2">
    <property type="entry name" value="CYTOCHROME C OXIDASE ASSEMBLY FACTOR 8"/>
    <property type="match status" value="1"/>
</dbReference>
<evidence type="ECO:0000256" key="2">
    <source>
        <dbReference type="ARBA" id="ARBA00005453"/>
    </source>
</evidence>
<keyword evidence="6" id="KW-0472">Membrane</keyword>
<dbReference type="PANTHER" id="PTHR31107">
    <property type="entry name" value="APOPTOGENIC PROTEIN 1, MITOCHONDRIAL"/>
    <property type="match status" value="1"/>
</dbReference>
<dbReference type="AlphaFoldDB" id="A0A0L0VHN7"/>
<dbReference type="GO" id="GO:0097193">
    <property type="term" value="P:intrinsic apoptotic signaling pathway"/>
    <property type="evidence" value="ECO:0007669"/>
    <property type="project" value="InterPro"/>
</dbReference>
<keyword evidence="5" id="KW-0496">Mitochondrion</keyword>
<evidence type="ECO:0000256" key="5">
    <source>
        <dbReference type="ARBA" id="ARBA00023128"/>
    </source>
</evidence>
<dbReference type="InterPro" id="IPR018796">
    <property type="entry name" value="COA8"/>
</dbReference>
<protein>
    <submittedName>
        <fullName evidence="7">Uncharacterized protein</fullName>
    </submittedName>
</protein>
<evidence type="ECO:0000256" key="1">
    <source>
        <dbReference type="ARBA" id="ARBA00004443"/>
    </source>
</evidence>
<evidence type="ECO:0000256" key="3">
    <source>
        <dbReference type="ARBA" id="ARBA00022792"/>
    </source>
</evidence>
<organism evidence="7 8">
    <name type="scientific">Puccinia striiformis f. sp. tritici PST-78</name>
    <dbReference type="NCBI Taxonomy" id="1165861"/>
    <lineage>
        <taxon>Eukaryota</taxon>
        <taxon>Fungi</taxon>
        <taxon>Dikarya</taxon>
        <taxon>Basidiomycota</taxon>
        <taxon>Pucciniomycotina</taxon>
        <taxon>Pucciniomycetes</taxon>
        <taxon>Pucciniales</taxon>
        <taxon>Pucciniaceae</taxon>
        <taxon>Puccinia</taxon>
    </lineage>
</organism>
<gene>
    <name evidence="7" type="ORF">PSTG_08217</name>
</gene>
<evidence type="ECO:0000256" key="4">
    <source>
        <dbReference type="ARBA" id="ARBA00022946"/>
    </source>
</evidence>
<sequence>MSTASFPGMAQIRLTFPSQPSFGGFPVFTTRYQYQRSSGYLDSQSTLSGDNPLANQSVKKIVKKVMIMMRSGRSEWTGLAQAIRLYSCTSSIRPRKRETIVNNSMEGVEEDQVGTPCLRSNLRPIRYSPRFWSPSSTSLYQNSETPKNTTRETDYRHPYSLQEFKTEPILLPNHLVELKATLELEDLQWIMFRNQVDKFNQSFWETHSTRFEELEEEEQSQKDITLKFNRSSHSSSSIQQQKEQINSKLDQFYSDWLIDHKLNFMKYNREWWALLPALIKGGWLAQFRNLKWKLACWRYSILSWKN</sequence>
<dbReference type="Proteomes" id="UP000054564">
    <property type="component" value="Unassembled WGS sequence"/>
</dbReference>